<gene>
    <name evidence="1" type="ORF">ACFFN0_14180</name>
</gene>
<keyword evidence="2" id="KW-1185">Reference proteome</keyword>
<evidence type="ECO:0000313" key="1">
    <source>
        <dbReference type="EMBL" id="MFB9733195.1"/>
    </source>
</evidence>
<proteinExistence type="predicted"/>
<reference evidence="1 2" key="1">
    <citation type="submission" date="2024-09" db="EMBL/GenBank/DDBJ databases">
        <authorList>
            <person name="Sun Q."/>
            <person name="Mori K."/>
        </authorList>
    </citation>
    <scope>NUCLEOTIDE SEQUENCE [LARGE SCALE GENOMIC DNA]</scope>
    <source>
        <strain evidence="1 2">JCM 12763</strain>
    </source>
</reference>
<evidence type="ECO:0008006" key="3">
    <source>
        <dbReference type="Google" id="ProtNLM"/>
    </source>
</evidence>
<evidence type="ECO:0000313" key="2">
    <source>
        <dbReference type="Proteomes" id="UP001589613"/>
    </source>
</evidence>
<organism evidence="1 2">
    <name type="scientific">Ornithinimicrobium kibberense</name>
    <dbReference type="NCBI Taxonomy" id="282060"/>
    <lineage>
        <taxon>Bacteria</taxon>
        <taxon>Bacillati</taxon>
        <taxon>Actinomycetota</taxon>
        <taxon>Actinomycetes</taxon>
        <taxon>Micrococcales</taxon>
        <taxon>Ornithinimicrobiaceae</taxon>
        <taxon>Ornithinimicrobium</taxon>
    </lineage>
</organism>
<dbReference type="EMBL" id="JBHMAX010000025">
    <property type="protein sequence ID" value="MFB9733195.1"/>
    <property type="molecule type" value="Genomic_DNA"/>
</dbReference>
<dbReference type="RefSeq" id="WP_238330534.1">
    <property type="nucleotide sequence ID" value="NZ_JBHMAX010000025.1"/>
</dbReference>
<name>A0ABV5V607_9MICO</name>
<dbReference type="Proteomes" id="UP001589613">
    <property type="component" value="Unassembled WGS sequence"/>
</dbReference>
<comment type="caution">
    <text evidence="1">The sequence shown here is derived from an EMBL/GenBank/DDBJ whole genome shotgun (WGS) entry which is preliminary data.</text>
</comment>
<sequence>MNHVLHIAATVQLRNNTEGRAYFNRKVATGKTSIEALRALKRRLSDVVYRQLLADAAPLENPDAGALRGD</sequence>
<protein>
    <recommendedName>
        <fullName evidence="3">Transposase IS116/IS110/IS902 family protein</fullName>
    </recommendedName>
</protein>
<accession>A0ABV5V607</accession>